<evidence type="ECO:0000259" key="13">
    <source>
        <dbReference type="Pfam" id="PF00593"/>
    </source>
</evidence>
<evidence type="ECO:0000313" key="15">
    <source>
        <dbReference type="EMBL" id="QGY80404.1"/>
    </source>
</evidence>
<keyword evidence="2 10" id="KW-0813">Transport</keyword>
<evidence type="ECO:0000256" key="7">
    <source>
        <dbReference type="ARBA" id="ARBA00023136"/>
    </source>
</evidence>
<feature type="domain" description="TonB-dependent receptor-like beta-barrel" evidence="13">
    <location>
        <begin position="272"/>
        <end position="680"/>
    </location>
</feature>
<dbReference type="RefSeq" id="WP_158899597.1">
    <property type="nucleotide sequence ID" value="NZ_CP035733.1"/>
</dbReference>
<comment type="similarity">
    <text evidence="10 11">Belongs to the TonB-dependent receptor family.</text>
</comment>
<dbReference type="Pfam" id="PF00593">
    <property type="entry name" value="TonB_dep_Rec_b-barrel"/>
    <property type="match status" value="1"/>
</dbReference>
<evidence type="ECO:0000256" key="5">
    <source>
        <dbReference type="ARBA" id="ARBA00022729"/>
    </source>
</evidence>
<keyword evidence="16" id="KW-1185">Reference proteome</keyword>
<dbReference type="EMBL" id="CP035733">
    <property type="protein sequence ID" value="QGY80404.1"/>
    <property type="molecule type" value="Genomic_DNA"/>
</dbReference>
<dbReference type="AlphaFoldDB" id="A0A6I6L6X4"/>
<feature type="signal peptide" evidence="12">
    <location>
        <begin position="1"/>
        <end position="20"/>
    </location>
</feature>
<evidence type="ECO:0000256" key="10">
    <source>
        <dbReference type="PROSITE-ProRule" id="PRU01360"/>
    </source>
</evidence>
<dbReference type="Pfam" id="PF07715">
    <property type="entry name" value="Plug"/>
    <property type="match status" value="1"/>
</dbReference>
<dbReference type="InterPro" id="IPR039426">
    <property type="entry name" value="TonB-dep_rcpt-like"/>
</dbReference>
<feature type="domain" description="TonB-dependent receptor plug" evidence="14">
    <location>
        <begin position="75"/>
        <end position="178"/>
    </location>
</feature>
<keyword evidence="9 10" id="KW-0998">Cell outer membrane</keyword>
<evidence type="ECO:0000256" key="3">
    <source>
        <dbReference type="ARBA" id="ARBA00022452"/>
    </source>
</evidence>
<evidence type="ECO:0000256" key="4">
    <source>
        <dbReference type="ARBA" id="ARBA00022692"/>
    </source>
</evidence>
<proteinExistence type="inferred from homology"/>
<keyword evidence="5 12" id="KW-0732">Signal</keyword>
<dbReference type="PANTHER" id="PTHR30069">
    <property type="entry name" value="TONB-DEPENDENT OUTER MEMBRANE RECEPTOR"/>
    <property type="match status" value="1"/>
</dbReference>
<protein>
    <submittedName>
        <fullName evidence="15">TonB-dependent receptor</fullName>
    </submittedName>
</protein>
<organism evidence="15 16">
    <name type="scientific">Sphingorhabdus lacus</name>
    <dbReference type="NCBI Taxonomy" id="392610"/>
    <lineage>
        <taxon>Bacteria</taxon>
        <taxon>Pseudomonadati</taxon>
        <taxon>Pseudomonadota</taxon>
        <taxon>Alphaproteobacteria</taxon>
        <taxon>Sphingomonadales</taxon>
        <taxon>Sphingomonadaceae</taxon>
        <taxon>Sphingorhabdus</taxon>
    </lineage>
</organism>
<dbReference type="Gene3D" id="2.170.130.10">
    <property type="entry name" value="TonB-dependent receptor, plug domain"/>
    <property type="match status" value="1"/>
</dbReference>
<dbReference type="GO" id="GO:0009279">
    <property type="term" value="C:cell outer membrane"/>
    <property type="evidence" value="ECO:0007669"/>
    <property type="project" value="UniProtKB-SubCell"/>
</dbReference>
<sequence>MKSALFLTLPLWMAATPLWAQDCHLPVRDENDQAHYGCRRANDLQVPVAVAALTDADILVVGTLSEPRSDLAYPVTRIDIADHPGARLETALQQAAGLQQFRRSDARTANPTSQGITMRGLGGNASSRVLLVLDDVPQADPFGGWVSWPGYDALNLARITVRRGAGQVTSGAGALGGVVELDSLQYRDLLSGRLAYGSRESVDAKASILRNLGAGSISLSGSYARGDGFVPVVKGQRGAVDRPAPYEQAGLALRAVAPVSDNTELQANMRVFTDDRDRGFDFSDSQNSGVDASLRLVNRTAGGWQWSALAYVQIREFANRFGAIAAGRNSVALTLDQYSVPSTGLGARVEVRPPLSDKAELRLGGDWRRTSGQTNENFFFTGLIPGRSRRAGGQSDVFGLFAEGSYAPVDSLTLTLGGRADRWKITNGFRKEVNIGGTVRSDDVFADRSGWEGTGRGSFALFLNDEVKLRGAAYAGWRLPTLNELYRPFRVGADATAANELLAPEKVRGLEIGADVEAGAVTVRATAFANRLKNAIANVGLGVGPGNFPGVGFVAAGGVYRQRQNLDAINSKGLEFEADYRQGPFTMSARYAYVDAKVDASGPSTLLDGLRPAQVPRHFGSVGVAYDAAAFRADVDIRYVGGQFEDDINSRNLDDALTFDAGLSYRVFDNLRLELRGENLLDRQVEAAVGSDGVVERATPRTIWAGISVGF</sequence>
<dbReference type="PROSITE" id="PS52016">
    <property type="entry name" value="TONB_DEPENDENT_REC_3"/>
    <property type="match status" value="1"/>
</dbReference>
<gene>
    <name evidence="15" type="ORF">EUU25_07080</name>
</gene>
<evidence type="ECO:0000256" key="8">
    <source>
        <dbReference type="ARBA" id="ARBA00023170"/>
    </source>
</evidence>
<dbReference type="InterPro" id="IPR037066">
    <property type="entry name" value="Plug_dom_sf"/>
</dbReference>
<dbReference type="InterPro" id="IPR012910">
    <property type="entry name" value="Plug_dom"/>
</dbReference>
<dbReference type="Proteomes" id="UP000428803">
    <property type="component" value="Chromosome"/>
</dbReference>
<dbReference type="SUPFAM" id="SSF56935">
    <property type="entry name" value="Porins"/>
    <property type="match status" value="1"/>
</dbReference>
<evidence type="ECO:0000313" key="16">
    <source>
        <dbReference type="Proteomes" id="UP000428803"/>
    </source>
</evidence>
<feature type="chain" id="PRO_5026305277" evidence="12">
    <location>
        <begin position="21"/>
        <end position="711"/>
    </location>
</feature>
<evidence type="ECO:0000256" key="2">
    <source>
        <dbReference type="ARBA" id="ARBA00022448"/>
    </source>
</evidence>
<name>A0A6I6L6X4_9SPHN</name>
<evidence type="ECO:0000256" key="6">
    <source>
        <dbReference type="ARBA" id="ARBA00023077"/>
    </source>
</evidence>
<evidence type="ECO:0000259" key="14">
    <source>
        <dbReference type="Pfam" id="PF07715"/>
    </source>
</evidence>
<keyword evidence="6 11" id="KW-0798">TonB box</keyword>
<dbReference type="GO" id="GO:0015344">
    <property type="term" value="F:siderophore uptake transmembrane transporter activity"/>
    <property type="evidence" value="ECO:0007669"/>
    <property type="project" value="TreeGrafter"/>
</dbReference>
<evidence type="ECO:0000256" key="1">
    <source>
        <dbReference type="ARBA" id="ARBA00004571"/>
    </source>
</evidence>
<keyword evidence="7 10" id="KW-0472">Membrane</keyword>
<dbReference type="Gene3D" id="2.40.170.20">
    <property type="entry name" value="TonB-dependent receptor, beta-barrel domain"/>
    <property type="match status" value="1"/>
</dbReference>
<reference evidence="16" key="1">
    <citation type="submission" date="2019-01" db="EMBL/GenBank/DDBJ databases">
        <title>Sphingorhabdus lacus sp.nov., isolated from an oligotrophic freshwater lake.</title>
        <authorList>
            <person name="Park M."/>
        </authorList>
    </citation>
    <scope>NUCLEOTIDE SEQUENCE [LARGE SCALE GENOMIC DNA]</scope>
    <source>
        <strain evidence="16">IMCC1753</strain>
    </source>
</reference>
<evidence type="ECO:0000256" key="11">
    <source>
        <dbReference type="RuleBase" id="RU003357"/>
    </source>
</evidence>
<accession>A0A6I6L6X4</accession>
<dbReference type="InterPro" id="IPR000531">
    <property type="entry name" value="Beta-barrel_TonB"/>
</dbReference>
<evidence type="ECO:0000256" key="9">
    <source>
        <dbReference type="ARBA" id="ARBA00023237"/>
    </source>
</evidence>
<keyword evidence="3 10" id="KW-1134">Transmembrane beta strand</keyword>
<dbReference type="GO" id="GO:0044718">
    <property type="term" value="P:siderophore transmembrane transport"/>
    <property type="evidence" value="ECO:0007669"/>
    <property type="project" value="TreeGrafter"/>
</dbReference>
<dbReference type="PANTHER" id="PTHR30069:SF29">
    <property type="entry name" value="HEMOGLOBIN AND HEMOGLOBIN-HAPTOGLOBIN-BINDING PROTEIN 1-RELATED"/>
    <property type="match status" value="1"/>
</dbReference>
<keyword evidence="4 10" id="KW-0812">Transmembrane</keyword>
<dbReference type="KEGG" id="slaa:EUU25_07080"/>
<evidence type="ECO:0000256" key="12">
    <source>
        <dbReference type="SAM" id="SignalP"/>
    </source>
</evidence>
<comment type="subcellular location">
    <subcellularLocation>
        <location evidence="1 10">Cell outer membrane</location>
        <topology evidence="1 10">Multi-pass membrane protein</topology>
    </subcellularLocation>
</comment>
<dbReference type="OrthoDB" id="7374174at2"/>
<dbReference type="InterPro" id="IPR036942">
    <property type="entry name" value="Beta-barrel_TonB_sf"/>
</dbReference>
<keyword evidence="8 15" id="KW-0675">Receptor</keyword>